<dbReference type="RefSeq" id="WP_016865597.1">
    <property type="nucleotide sequence ID" value="NZ_CAWNVR010000092.1"/>
</dbReference>
<evidence type="ECO:0000256" key="2">
    <source>
        <dbReference type="SAM" id="Phobius"/>
    </source>
</evidence>
<keyword evidence="4" id="KW-1185">Reference proteome</keyword>
<keyword evidence="1" id="KW-0175">Coiled coil</keyword>
<comment type="caution">
    <text evidence="3">The sequence shown here is derived from an EMBL/GenBank/DDBJ whole genome shotgun (WGS) entry which is preliminary data.</text>
</comment>
<gene>
    <name evidence="3" type="ORF">CEN44_27325</name>
</gene>
<name>A0A2N6JV65_FISMU</name>
<evidence type="ECO:0000313" key="4">
    <source>
        <dbReference type="Proteomes" id="UP000235036"/>
    </source>
</evidence>
<proteinExistence type="predicted"/>
<evidence type="ECO:0000313" key="3">
    <source>
        <dbReference type="EMBL" id="PLZ82824.1"/>
    </source>
</evidence>
<feature type="coiled-coil region" evidence="1">
    <location>
        <begin position="63"/>
        <end position="100"/>
    </location>
</feature>
<dbReference type="EMBL" id="NRQW01000673">
    <property type="protein sequence ID" value="PLZ82824.1"/>
    <property type="molecule type" value="Genomic_DNA"/>
</dbReference>
<dbReference type="Proteomes" id="UP000235036">
    <property type="component" value="Unassembled WGS sequence"/>
</dbReference>
<keyword evidence="2" id="KW-1133">Transmembrane helix</keyword>
<sequence>MLIAKASKNIQSVSVALPSQTDQPSQPNSAKQSNDHIGLFTLVFITSLIIGFILGKYQSNRYKKQRDKQMAQILKEFENLKQQQKMMSNTEEQISIERKKQIEMLERIWKIKP</sequence>
<feature type="transmembrane region" description="Helical" evidence="2">
    <location>
        <begin position="37"/>
        <end position="55"/>
    </location>
</feature>
<keyword evidence="2" id="KW-0812">Transmembrane</keyword>
<reference evidence="3 4" key="1">
    <citation type="submission" date="2017-08" db="EMBL/GenBank/DDBJ databases">
        <title>Genomes of Fischerella (Mastigocladus) sp. strains.</title>
        <authorList>
            <person name="Miller S.R."/>
        </authorList>
    </citation>
    <scope>NUCLEOTIDE SEQUENCE [LARGE SCALE GENOMIC DNA]</scope>
    <source>
        <strain evidence="3 4">CCMEE 5323</strain>
    </source>
</reference>
<protein>
    <submittedName>
        <fullName evidence="3">Uncharacterized protein</fullName>
    </submittedName>
</protein>
<organism evidence="3 4">
    <name type="scientific">Fischerella muscicola CCMEE 5323</name>
    <dbReference type="NCBI Taxonomy" id="2019572"/>
    <lineage>
        <taxon>Bacteria</taxon>
        <taxon>Bacillati</taxon>
        <taxon>Cyanobacteriota</taxon>
        <taxon>Cyanophyceae</taxon>
        <taxon>Nostocales</taxon>
        <taxon>Hapalosiphonaceae</taxon>
        <taxon>Fischerella</taxon>
    </lineage>
</organism>
<accession>A0A2N6JV65</accession>
<evidence type="ECO:0000256" key="1">
    <source>
        <dbReference type="SAM" id="Coils"/>
    </source>
</evidence>
<dbReference type="AlphaFoldDB" id="A0A2N6JV65"/>
<keyword evidence="2" id="KW-0472">Membrane</keyword>